<dbReference type="Pfam" id="PF01408">
    <property type="entry name" value="GFO_IDH_MocA"/>
    <property type="match status" value="1"/>
</dbReference>
<dbReference type="GO" id="GO:0016491">
    <property type="term" value="F:oxidoreductase activity"/>
    <property type="evidence" value="ECO:0007669"/>
    <property type="project" value="UniProtKB-KW"/>
</dbReference>
<organism evidence="4 5">
    <name type="scientific">Dendrothele bispora (strain CBS 962.96)</name>
    <dbReference type="NCBI Taxonomy" id="1314807"/>
    <lineage>
        <taxon>Eukaryota</taxon>
        <taxon>Fungi</taxon>
        <taxon>Dikarya</taxon>
        <taxon>Basidiomycota</taxon>
        <taxon>Agaricomycotina</taxon>
        <taxon>Agaricomycetes</taxon>
        <taxon>Agaricomycetidae</taxon>
        <taxon>Agaricales</taxon>
        <taxon>Agaricales incertae sedis</taxon>
        <taxon>Dendrothele</taxon>
    </lineage>
</organism>
<name>A0A4S8MGU1_DENBC</name>
<keyword evidence="1" id="KW-0560">Oxidoreductase</keyword>
<feature type="domain" description="Gal80p-like C-terminal" evidence="3">
    <location>
        <begin position="138"/>
        <end position="289"/>
    </location>
</feature>
<proteinExistence type="predicted"/>
<reference evidence="4 5" key="1">
    <citation type="journal article" date="2019" name="Nat. Ecol. Evol.">
        <title>Megaphylogeny resolves global patterns of mushroom evolution.</title>
        <authorList>
            <person name="Varga T."/>
            <person name="Krizsan K."/>
            <person name="Foldi C."/>
            <person name="Dima B."/>
            <person name="Sanchez-Garcia M."/>
            <person name="Sanchez-Ramirez S."/>
            <person name="Szollosi G.J."/>
            <person name="Szarkandi J.G."/>
            <person name="Papp V."/>
            <person name="Albert L."/>
            <person name="Andreopoulos W."/>
            <person name="Angelini C."/>
            <person name="Antonin V."/>
            <person name="Barry K.W."/>
            <person name="Bougher N.L."/>
            <person name="Buchanan P."/>
            <person name="Buyck B."/>
            <person name="Bense V."/>
            <person name="Catcheside P."/>
            <person name="Chovatia M."/>
            <person name="Cooper J."/>
            <person name="Damon W."/>
            <person name="Desjardin D."/>
            <person name="Finy P."/>
            <person name="Geml J."/>
            <person name="Haridas S."/>
            <person name="Hughes K."/>
            <person name="Justo A."/>
            <person name="Karasinski D."/>
            <person name="Kautmanova I."/>
            <person name="Kiss B."/>
            <person name="Kocsube S."/>
            <person name="Kotiranta H."/>
            <person name="LaButti K.M."/>
            <person name="Lechner B.E."/>
            <person name="Liimatainen K."/>
            <person name="Lipzen A."/>
            <person name="Lukacs Z."/>
            <person name="Mihaltcheva S."/>
            <person name="Morgado L.N."/>
            <person name="Niskanen T."/>
            <person name="Noordeloos M.E."/>
            <person name="Ohm R.A."/>
            <person name="Ortiz-Santana B."/>
            <person name="Ovrebo C."/>
            <person name="Racz N."/>
            <person name="Riley R."/>
            <person name="Savchenko A."/>
            <person name="Shiryaev A."/>
            <person name="Soop K."/>
            <person name="Spirin V."/>
            <person name="Szebenyi C."/>
            <person name="Tomsovsky M."/>
            <person name="Tulloss R.E."/>
            <person name="Uehling J."/>
            <person name="Grigoriev I.V."/>
            <person name="Vagvolgyi C."/>
            <person name="Papp T."/>
            <person name="Martin F.M."/>
            <person name="Miettinen O."/>
            <person name="Hibbett D.S."/>
            <person name="Nagy L.G."/>
        </authorList>
    </citation>
    <scope>NUCLEOTIDE SEQUENCE [LARGE SCALE GENOMIC DNA]</scope>
    <source>
        <strain evidence="4 5">CBS 962.96</strain>
    </source>
</reference>
<dbReference type="GO" id="GO:0000166">
    <property type="term" value="F:nucleotide binding"/>
    <property type="evidence" value="ECO:0007669"/>
    <property type="project" value="InterPro"/>
</dbReference>
<evidence type="ECO:0000256" key="1">
    <source>
        <dbReference type="ARBA" id="ARBA00023002"/>
    </source>
</evidence>
<dbReference type="InterPro" id="IPR036291">
    <property type="entry name" value="NAD(P)-bd_dom_sf"/>
</dbReference>
<protein>
    <submittedName>
        <fullName evidence="4">NAD-binding Rossmann fold oxidoreductase</fullName>
    </submittedName>
</protein>
<evidence type="ECO:0000313" key="4">
    <source>
        <dbReference type="EMBL" id="THV01880.1"/>
    </source>
</evidence>
<dbReference type="InterPro" id="IPR050463">
    <property type="entry name" value="Gfo/Idh/MocA_oxidrdct_glycsds"/>
</dbReference>
<dbReference type="PANTHER" id="PTHR43818:SF11">
    <property type="entry name" value="BCDNA.GH03377"/>
    <property type="match status" value="1"/>
</dbReference>
<dbReference type="Proteomes" id="UP000297245">
    <property type="component" value="Unassembled WGS sequence"/>
</dbReference>
<dbReference type="Gene3D" id="3.30.360.10">
    <property type="entry name" value="Dihydrodipicolinate Reductase, domain 2"/>
    <property type="match status" value="1"/>
</dbReference>
<dbReference type="Gene3D" id="3.40.50.720">
    <property type="entry name" value="NAD(P)-binding Rossmann-like Domain"/>
    <property type="match status" value="1"/>
</dbReference>
<evidence type="ECO:0000313" key="5">
    <source>
        <dbReference type="Proteomes" id="UP000297245"/>
    </source>
</evidence>
<sequence>MSPTKVGFVGLSKSGWASVALGPPLLANDKYTLTAVSTSSKESAEASAAKYSETTGRKVKAYYGSTEQIAKDPDVELVVVSVKAPLHKQALTPAIEAGKNFFVEWPAGKNTEETKKFAEAAKAKGLRNMVGLQGWQSPVIKKIKEIIDSGKIGKVMSTSIIALVPREAHFWGPETTASASYILDPNQGATMLDIIIGHQLGPITHILGDFASVSTTSTTLYPTSTLLSNDGTPTSETVQTRTPDHYAFNGILNSGALINVVWRAGYKSTPGRQQSIWEIDGEEGSIRVTSDQIGGGFFHVRYPDLYLNGELVELERNAKTDPSGGYQGNTGAAWEEFAKGKEGVYPTIEDAVKLHQLLDAIKLSGETGRRVDL</sequence>
<dbReference type="PANTHER" id="PTHR43818">
    <property type="entry name" value="BCDNA.GH03377"/>
    <property type="match status" value="1"/>
</dbReference>
<dbReference type="Pfam" id="PF22685">
    <property type="entry name" value="Gal80p_C-like"/>
    <property type="match status" value="1"/>
</dbReference>
<dbReference type="SUPFAM" id="SSF55347">
    <property type="entry name" value="Glyceraldehyde-3-phosphate dehydrogenase-like, C-terminal domain"/>
    <property type="match status" value="1"/>
</dbReference>
<dbReference type="AlphaFoldDB" id="A0A4S8MGU1"/>
<dbReference type="EMBL" id="ML179083">
    <property type="protein sequence ID" value="THV01880.1"/>
    <property type="molecule type" value="Genomic_DNA"/>
</dbReference>
<feature type="domain" description="Gfo/Idh/MocA-like oxidoreductase N-terminal" evidence="2">
    <location>
        <begin position="5"/>
        <end position="131"/>
    </location>
</feature>
<dbReference type="OrthoDB" id="64915at2759"/>
<evidence type="ECO:0000259" key="2">
    <source>
        <dbReference type="Pfam" id="PF01408"/>
    </source>
</evidence>
<dbReference type="InterPro" id="IPR000683">
    <property type="entry name" value="Gfo/Idh/MocA-like_OxRdtase_N"/>
</dbReference>
<keyword evidence="5" id="KW-1185">Reference proteome</keyword>
<gene>
    <name evidence="4" type="ORF">K435DRAFT_775888</name>
</gene>
<accession>A0A4S8MGU1</accession>
<evidence type="ECO:0000259" key="3">
    <source>
        <dbReference type="Pfam" id="PF22685"/>
    </source>
</evidence>
<dbReference type="SUPFAM" id="SSF51735">
    <property type="entry name" value="NAD(P)-binding Rossmann-fold domains"/>
    <property type="match status" value="1"/>
</dbReference>
<dbReference type="InterPro" id="IPR055080">
    <property type="entry name" value="Gal80p-like_C"/>
</dbReference>